<evidence type="ECO:0000256" key="3">
    <source>
        <dbReference type="ARBA" id="ARBA00022801"/>
    </source>
</evidence>
<dbReference type="GO" id="GO:0016787">
    <property type="term" value="F:hydrolase activity"/>
    <property type="evidence" value="ECO:0007669"/>
    <property type="project" value="UniProtKB-KW"/>
</dbReference>
<dbReference type="PANTHER" id="PTHR12302">
    <property type="entry name" value="EBNA2 BINDING PROTEIN P100"/>
    <property type="match status" value="1"/>
</dbReference>
<protein>
    <recommendedName>
        <fullName evidence="4">TNase-like domain-containing protein</fullName>
    </recommendedName>
</protein>
<keyword evidence="2" id="KW-0255">Endonuclease</keyword>
<dbReference type="Proteomes" id="UP000030013">
    <property type="component" value="Unassembled WGS sequence"/>
</dbReference>
<dbReference type="OrthoDB" id="5241375at2"/>
<dbReference type="InterPro" id="IPR016071">
    <property type="entry name" value="Staphylococal_nuclease_OB-fold"/>
</dbReference>
<evidence type="ECO:0000256" key="2">
    <source>
        <dbReference type="ARBA" id="ARBA00022759"/>
    </source>
</evidence>
<comment type="caution">
    <text evidence="5">The sequence shown here is derived from an EMBL/GenBank/DDBJ whole genome shotgun (WGS) entry which is preliminary data.</text>
</comment>
<feature type="domain" description="TNase-like" evidence="4">
    <location>
        <begin position="35"/>
        <end position="168"/>
    </location>
</feature>
<dbReference type="SMART" id="SM00318">
    <property type="entry name" value="SNc"/>
    <property type="match status" value="1"/>
</dbReference>
<evidence type="ECO:0000259" key="4">
    <source>
        <dbReference type="PROSITE" id="PS50830"/>
    </source>
</evidence>
<dbReference type="AlphaFoldDB" id="A0A0A0K263"/>
<evidence type="ECO:0000313" key="5">
    <source>
        <dbReference type="EMBL" id="KGN41876.1"/>
    </source>
</evidence>
<keyword evidence="6" id="KW-1185">Reference proteome</keyword>
<sequence>MTRHHFLENVTPLVVCTTLLTGCAAPLTSATSGKAPLTLTNVAVVDGDTLRATVGGARERVRIVGVDAPELAHDPRPAECWSAEAGVALGELLEGQSVLAFSVDDVDDRDRYDRLLRQVNVAGQDVAEYLLEQGHATSFRALENHQLSRYYLDIERAAEQRQRGLWGACHHP</sequence>
<dbReference type="Gene3D" id="2.40.50.90">
    <property type="match status" value="1"/>
</dbReference>
<dbReference type="STRING" id="1385519.N801_04120"/>
<dbReference type="InterPro" id="IPR035437">
    <property type="entry name" value="SNase_OB-fold_sf"/>
</dbReference>
<evidence type="ECO:0000313" key="6">
    <source>
        <dbReference type="Proteomes" id="UP000030013"/>
    </source>
</evidence>
<dbReference type="PROSITE" id="PS50830">
    <property type="entry name" value="TNASE_3"/>
    <property type="match status" value="1"/>
</dbReference>
<evidence type="ECO:0000256" key="1">
    <source>
        <dbReference type="ARBA" id="ARBA00022722"/>
    </source>
</evidence>
<dbReference type="eggNOG" id="COG1525">
    <property type="taxonomic scope" value="Bacteria"/>
</dbReference>
<dbReference type="RefSeq" id="WP_052112684.1">
    <property type="nucleotide sequence ID" value="NZ_AVPL01000011.1"/>
</dbReference>
<dbReference type="SUPFAM" id="SSF50199">
    <property type="entry name" value="Staphylococcal nuclease"/>
    <property type="match status" value="1"/>
</dbReference>
<gene>
    <name evidence="5" type="ORF">N801_04120</name>
</gene>
<dbReference type="Pfam" id="PF00565">
    <property type="entry name" value="SNase"/>
    <property type="match status" value="1"/>
</dbReference>
<reference evidence="5 6" key="1">
    <citation type="submission" date="2013-08" db="EMBL/GenBank/DDBJ databases">
        <title>The genome sequence of Knoellia aerolata.</title>
        <authorList>
            <person name="Zhu W."/>
            <person name="Wang G."/>
        </authorList>
    </citation>
    <scope>NUCLEOTIDE SEQUENCE [LARGE SCALE GENOMIC DNA]</scope>
    <source>
        <strain evidence="5 6">DSM 18566</strain>
    </source>
</reference>
<dbReference type="GO" id="GO:0004519">
    <property type="term" value="F:endonuclease activity"/>
    <property type="evidence" value="ECO:0007669"/>
    <property type="project" value="UniProtKB-KW"/>
</dbReference>
<organism evidence="5 6">
    <name type="scientific">Knoellia aerolata DSM 18566</name>
    <dbReference type="NCBI Taxonomy" id="1385519"/>
    <lineage>
        <taxon>Bacteria</taxon>
        <taxon>Bacillati</taxon>
        <taxon>Actinomycetota</taxon>
        <taxon>Actinomycetes</taxon>
        <taxon>Micrococcales</taxon>
        <taxon>Intrasporangiaceae</taxon>
        <taxon>Knoellia</taxon>
    </lineage>
</organism>
<proteinExistence type="predicted"/>
<dbReference type="PROSITE" id="PS51257">
    <property type="entry name" value="PROKAR_LIPOPROTEIN"/>
    <property type="match status" value="1"/>
</dbReference>
<name>A0A0A0K263_9MICO</name>
<keyword evidence="3" id="KW-0378">Hydrolase</keyword>
<accession>A0A0A0K263</accession>
<dbReference type="PANTHER" id="PTHR12302:SF3">
    <property type="entry name" value="SERINE_THREONINE-PROTEIN KINASE 31"/>
    <property type="match status" value="1"/>
</dbReference>
<keyword evidence="1" id="KW-0540">Nuclease</keyword>
<dbReference type="EMBL" id="AVPL01000011">
    <property type="protein sequence ID" value="KGN41876.1"/>
    <property type="molecule type" value="Genomic_DNA"/>
</dbReference>